<accession>A0A085TVX3</accession>
<gene>
    <name evidence="4" type="ORF">DW2_09904</name>
</gene>
<dbReference type="CDD" id="cd04301">
    <property type="entry name" value="NAT_SF"/>
    <property type="match status" value="1"/>
</dbReference>
<dbReference type="PANTHER" id="PTHR43877">
    <property type="entry name" value="AMINOALKYLPHOSPHONATE N-ACETYLTRANSFERASE-RELATED-RELATED"/>
    <property type="match status" value="1"/>
</dbReference>
<dbReference type="InterPro" id="IPR050832">
    <property type="entry name" value="Bact_Acetyltransf"/>
</dbReference>
<dbReference type="SUPFAM" id="SSF55729">
    <property type="entry name" value="Acyl-CoA N-acyltransferases (Nat)"/>
    <property type="match status" value="1"/>
</dbReference>
<dbReference type="GO" id="GO:0016747">
    <property type="term" value="F:acyltransferase activity, transferring groups other than amino-acyl groups"/>
    <property type="evidence" value="ECO:0007669"/>
    <property type="project" value="InterPro"/>
</dbReference>
<dbReference type="Pfam" id="PF00583">
    <property type="entry name" value="Acetyltransf_1"/>
    <property type="match status" value="1"/>
</dbReference>
<evidence type="ECO:0000256" key="1">
    <source>
        <dbReference type="ARBA" id="ARBA00022679"/>
    </source>
</evidence>
<dbReference type="Gene3D" id="3.40.630.30">
    <property type="match status" value="1"/>
</dbReference>
<evidence type="ECO:0000313" key="5">
    <source>
        <dbReference type="Proteomes" id="UP000028607"/>
    </source>
</evidence>
<keyword evidence="5" id="KW-1185">Reference proteome</keyword>
<comment type="caution">
    <text evidence="4">The sequence shown here is derived from an EMBL/GenBank/DDBJ whole genome shotgun (WGS) entry which is preliminary data.</text>
</comment>
<dbReference type="eggNOG" id="COG0456">
    <property type="taxonomic scope" value="Bacteria"/>
</dbReference>
<name>A0A085TVX3_9RHOB</name>
<evidence type="ECO:0000256" key="2">
    <source>
        <dbReference type="ARBA" id="ARBA00023315"/>
    </source>
</evidence>
<dbReference type="RefSeq" id="WP_038145963.1">
    <property type="nucleotide sequence ID" value="NZ_AQRC01000007.1"/>
</dbReference>
<dbReference type="STRING" id="1317124.DW2_09904"/>
<dbReference type="EMBL" id="AQRC01000007">
    <property type="protein sequence ID" value="KFE34870.1"/>
    <property type="molecule type" value="Genomic_DNA"/>
</dbReference>
<reference evidence="4 5" key="2">
    <citation type="journal article" date="2015" name="Antonie Van Leeuwenhoek">
        <title>Thioclava indica sp. nov., isolated from surface seawater of the Indian Ocean.</title>
        <authorList>
            <person name="Liu Y."/>
            <person name="Lai Q."/>
            <person name="Du J."/>
            <person name="Xu H."/>
            <person name="Jiang L."/>
            <person name="Shao Z."/>
        </authorList>
    </citation>
    <scope>NUCLEOTIDE SEQUENCE [LARGE SCALE GENOMIC DNA]</scope>
    <source>
        <strain evidence="4 5">13D2W-2</strain>
    </source>
</reference>
<dbReference type="InterPro" id="IPR000182">
    <property type="entry name" value="GNAT_dom"/>
</dbReference>
<protein>
    <submittedName>
        <fullName evidence="4">Acetyltransferase-like protein</fullName>
    </submittedName>
</protein>
<organism evidence="4 5">
    <name type="scientific">Thioclava atlantica</name>
    <dbReference type="NCBI Taxonomy" id="1317124"/>
    <lineage>
        <taxon>Bacteria</taxon>
        <taxon>Pseudomonadati</taxon>
        <taxon>Pseudomonadota</taxon>
        <taxon>Alphaproteobacteria</taxon>
        <taxon>Rhodobacterales</taxon>
        <taxon>Paracoccaceae</taxon>
        <taxon>Thioclava</taxon>
    </lineage>
</organism>
<dbReference type="Proteomes" id="UP000028607">
    <property type="component" value="Unassembled WGS sequence"/>
</dbReference>
<dbReference type="InterPro" id="IPR016181">
    <property type="entry name" value="Acyl_CoA_acyltransferase"/>
</dbReference>
<proteinExistence type="predicted"/>
<evidence type="ECO:0000259" key="3">
    <source>
        <dbReference type="PROSITE" id="PS51186"/>
    </source>
</evidence>
<reference evidence="5" key="1">
    <citation type="submission" date="2013-04" db="EMBL/GenBank/DDBJ databases">
        <title>Thioclava sp. 13D2W-2 Genome Sequencing.</title>
        <authorList>
            <person name="Lai Q."/>
            <person name="Li G."/>
            <person name="Shao Z."/>
        </authorList>
    </citation>
    <scope>NUCLEOTIDE SEQUENCE [LARGE SCALE GENOMIC DNA]</scope>
    <source>
        <strain evidence="5">13D2W-2</strain>
    </source>
</reference>
<dbReference type="PROSITE" id="PS51186">
    <property type="entry name" value="GNAT"/>
    <property type="match status" value="1"/>
</dbReference>
<keyword evidence="2" id="KW-0012">Acyltransferase</keyword>
<feature type="domain" description="N-acetyltransferase" evidence="3">
    <location>
        <begin position="4"/>
        <end position="174"/>
    </location>
</feature>
<sequence>MSDVSVRMAEDPGDFEVAQRLCREWLDWHWRHYPSDWPRGADNPMDPMKFEAIVQRLPTLHERPGGGIIIGSVDGQAVGCVMYREATKEAGLAEFNRMFVSESGRGHGLGQKMLEHMFEQLIADGYRKVFFSSANWLTHARAMYEAAGFSDIPHPTGFPDTWRNHVYFMERTLI</sequence>
<dbReference type="OrthoDB" id="2436196at2"/>
<dbReference type="PANTHER" id="PTHR43877:SF2">
    <property type="entry name" value="AMINOALKYLPHOSPHONATE N-ACETYLTRANSFERASE-RELATED"/>
    <property type="match status" value="1"/>
</dbReference>
<keyword evidence="1 4" id="KW-0808">Transferase</keyword>
<evidence type="ECO:0000313" key="4">
    <source>
        <dbReference type="EMBL" id="KFE34870.1"/>
    </source>
</evidence>
<dbReference type="AlphaFoldDB" id="A0A085TVX3"/>